<proteinExistence type="predicted"/>
<protein>
    <submittedName>
        <fullName evidence="3">Uncharacterized protein</fullName>
    </submittedName>
</protein>
<keyword evidence="4" id="KW-1185">Reference proteome</keyword>
<feature type="region of interest" description="Disordered" evidence="1">
    <location>
        <begin position="14"/>
        <end position="114"/>
    </location>
</feature>
<sequence>RPSLLALARLRVAGAAAAGWPQRPRGSFNSCLAPRRPGEGPARGPGRASTRVAPGGVSAASPPGGGSRGRSQGTPERRPDCSETAPRRGRGSRFARRGPGARRMRACETAPPGDAWAKGLAAGFLRTSYPAQTSRTRARETTSGGRGPTSVWEWRAAKIGCASSPPPGSGATVGTAGSPPTRGRAPRA</sequence>
<reference evidence="3" key="1">
    <citation type="submission" date="2023-10" db="EMBL/GenBank/DDBJ databases">
        <authorList>
            <person name="Chen Y."/>
            <person name="Shah S."/>
            <person name="Dougan E. K."/>
            <person name="Thang M."/>
            <person name="Chan C."/>
        </authorList>
    </citation>
    <scope>NUCLEOTIDE SEQUENCE [LARGE SCALE GENOMIC DNA]</scope>
</reference>
<gene>
    <name evidence="3" type="ORF">PCOR1329_LOCUS16260</name>
</gene>
<organism evidence="3 4">
    <name type="scientific">Prorocentrum cordatum</name>
    <dbReference type="NCBI Taxonomy" id="2364126"/>
    <lineage>
        <taxon>Eukaryota</taxon>
        <taxon>Sar</taxon>
        <taxon>Alveolata</taxon>
        <taxon>Dinophyceae</taxon>
        <taxon>Prorocentrales</taxon>
        <taxon>Prorocentraceae</taxon>
        <taxon>Prorocentrum</taxon>
    </lineage>
</organism>
<feature type="signal peptide" evidence="2">
    <location>
        <begin position="1"/>
        <end position="17"/>
    </location>
</feature>
<feature type="compositionally biased region" description="Low complexity" evidence="1">
    <location>
        <begin position="33"/>
        <end position="62"/>
    </location>
</feature>
<feature type="non-terminal residue" evidence="3">
    <location>
        <position position="1"/>
    </location>
</feature>
<dbReference type="Proteomes" id="UP001189429">
    <property type="component" value="Unassembled WGS sequence"/>
</dbReference>
<name>A0ABN9R472_9DINO</name>
<evidence type="ECO:0000256" key="2">
    <source>
        <dbReference type="SAM" id="SignalP"/>
    </source>
</evidence>
<feature type="region of interest" description="Disordered" evidence="1">
    <location>
        <begin position="131"/>
        <end position="188"/>
    </location>
</feature>
<accession>A0ABN9R472</accession>
<dbReference type="EMBL" id="CAUYUJ010004973">
    <property type="protein sequence ID" value="CAK0811772.1"/>
    <property type="molecule type" value="Genomic_DNA"/>
</dbReference>
<evidence type="ECO:0000313" key="3">
    <source>
        <dbReference type="EMBL" id="CAK0811772.1"/>
    </source>
</evidence>
<feature type="chain" id="PRO_5046575443" evidence="2">
    <location>
        <begin position="18"/>
        <end position="188"/>
    </location>
</feature>
<comment type="caution">
    <text evidence="3">The sequence shown here is derived from an EMBL/GenBank/DDBJ whole genome shotgun (WGS) entry which is preliminary data.</text>
</comment>
<keyword evidence="2" id="KW-0732">Signal</keyword>
<evidence type="ECO:0000256" key="1">
    <source>
        <dbReference type="SAM" id="MobiDB-lite"/>
    </source>
</evidence>
<feature type="compositionally biased region" description="Basic residues" evidence="1">
    <location>
        <begin position="87"/>
        <end position="104"/>
    </location>
</feature>
<evidence type="ECO:0000313" key="4">
    <source>
        <dbReference type="Proteomes" id="UP001189429"/>
    </source>
</evidence>